<feature type="compositionally biased region" description="Polar residues" evidence="3">
    <location>
        <begin position="162"/>
        <end position="172"/>
    </location>
</feature>
<dbReference type="PhylomeDB" id="A0A0G4HDS5"/>
<proteinExistence type="predicted"/>
<dbReference type="CDD" id="cd01449">
    <property type="entry name" value="TST_Repeat_2"/>
    <property type="match status" value="1"/>
</dbReference>
<keyword evidence="2" id="KW-0677">Repeat</keyword>
<accession>A0A0G4HDS5</accession>
<dbReference type="InterPro" id="IPR036873">
    <property type="entry name" value="Rhodanese-like_dom_sf"/>
</dbReference>
<feature type="region of interest" description="Disordered" evidence="3">
    <location>
        <begin position="148"/>
        <end position="173"/>
    </location>
</feature>
<feature type="compositionally biased region" description="Basic and acidic residues" evidence="3">
    <location>
        <begin position="148"/>
        <end position="157"/>
    </location>
</feature>
<dbReference type="Pfam" id="PF00581">
    <property type="entry name" value="Rhodanese"/>
    <property type="match status" value="2"/>
</dbReference>
<dbReference type="AlphaFoldDB" id="A0A0G4HDS5"/>
<evidence type="ECO:0000259" key="4">
    <source>
        <dbReference type="PROSITE" id="PS50206"/>
    </source>
</evidence>
<evidence type="ECO:0000256" key="1">
    <source>
        <dbReference type="ARBA" id="ARBA00022679"/>
    </source>
</evidence>
<dbReference type="SUPFAM" id="SSF52821">
    <property type="entry name" value="Rhodanese/Cell cycle control phosphatase"/>
    <property type="match status" value="2"/>
</dbReference>
<evidence type="ECO:0000256" key="2">
    <source>
        <dbReference type="ARBA" id="ARBA00022737"/>
    </source>
</evidence>
<protein>
    <recommendedName>
        <fullName evidence="4">Rhodanese domain-containing protein</fullName>
    </recommendedName>
</protein>
<dbReference type="InterPro" id="IPR001763">
    <property type="entry name" value="Rhodanese-like_dom"/>
</dbReference>
<dbReference type="PROSITE" id="PS50206">
    <property type="entry name" value="RHODANESE_3"/>
    <property type="match status" value="2"/>
</dbReference>
<dbReference type="PANTHER" id="PTHR11364:SF27">
    <property type="entry name" value="SULFURTRANSFERASE"/>
    <property type="match status" value="1"/>
</dbReference>
<evidence type="ECO:0000313" key="5">
    <source>
        <dbReference type="EMBL" id="CEM41981.1"/>
    </source>
</evidence>
<dbReference type="EMBL" id="CDMZ01002352">
    <property type="protein sequence ID" value="CEM41981.1"/>
    <property type="molecule type" value="Genomic_DNA"/>
</dbReference>
<dbReference type="InterPro" id="IPR045078">
    <property type="entry name" value="TST/MPST-like"/>
</dbReference>
<dbReference type="CDD" id="cd01448">
    <property type="entry name" value="TST_Repeat_1"/>
    <property type="match status" value="1"/>
</dbReference>
<evidence type="ECO:0000256" key="3">
    <source>
        <dbReference type="SAM" id="MobiDB-lite"/>
    </source>
</evidence>
<dbReference type="SMART" id="SM00450">
    <property type="entry name" value="RHOD"/>
    <property type="match status" value="2"/>
</dbReference>
<sequence length="324" mass="35790">MSSTAATAAGAEAGAQKSTHLTEASPLISTDELERNLGKYKILDATWVKLPMWAGRDAWKEFCESRIPGAFFFDIDEVADTRSEYPHMLPSEEQLAGFLTQHGIQTEDHIVCYDSHGVVTSPRVWWTLKVFGLPNVFVLDGGLKKWKAEGRRTESGDPPKTPSISEDPSVTSGPVKANLKVALQKEGVRSYEEIRALQQKLHSSGDSELKDHELIVDARPRGRFDGTLPEPREGIPSGHFAFSVNLPANEMCDVETGAFLSKEKIRKLAEEQGVDLDRRIICSCGSGITAATVFLALSLLGKTTNISLYDGAWTEWQMRQLKKK</sequence>
<gene>
    <name evidence="5" type="ORF">Cvel_26431</name>
</gene>
<feature type="region of interest" description="Disordered" evidence="3">
    <location>
        <begin position="1"/>
        <end position="23"/>
    </location>
</feature>
<dbReference type="GO" id="GO:0004792">
    <property type="term" value="F:thiosulfate-cyanide sulfurtransferase activity"/>
    <property type="evidence" value="ECO:0007669"/>
    <property type="project" value="TreeGrafter"/>
</dbReference>
<organism evidence="5">
    <name type="scientific">Chromera velia CCMP2878</name>
    <dbReference type="NCBI Taxonomy" id="1169474"/>
    <lineage>
        <taxon>Eukaryota</taxon>
        <taxon>Sar</taxon>
        <taxon>Alveolata</taxon>
        <taxon>Colpodellida</taxon>
        <taxon>Chromeraceae</taxon>
        <taxon>Chromera</taxon>
    </lineage>
</organism>
<feature type="compositionally biased region" description="Low complexity" evidence="3">
    <location>
        <begin position="1"/>
        <end position="15"/>
    </location>
</feature>
<name>A0A0G4HDS5_9ALVE</name>
<dbReference type="GO" id="GO:0005739">
    <property type="term" value="C:mitochondrion"/>
    <property type="evidence" value="ECO:0007669"/>
    <property type="project" value="TreeGrafter"/>
</dbReference>
<keyword evidence="1" id="KW-0808">Transferase</keyword>
<feature type="domain" description="Rhodanese" evidence="4">
    <location>
        <begin position="209"/>
        <end position="323"/>
    </location>
</feature>
<dbReference type="PANTHER" id="PTHR11364">
    <property type="entry name" value="THIOSULFATE SULFERTANSFERASE"/>
    <property type="match status" value="1"/>
</dbReference>
<reference evidence="5" key="1">
    <citation type="submission" date="2014-11" db="EMBL/GenBank/DDBJ databases">
        <authorList>
            <person name="Otto D Thomas"/>
            <person name="Naeem Raeece"/>
        </authorList>
    </citation>
    <scope>NUCLEOTIDE SEQUENCE</scope>
</reference>
<dbReference type="VEuPathDB" id="CryptoDB:Cvel_26431"/>
<feature type="domain" description="Rhodanese" evidence="4">
    <location>
        <begin position="36"/>
        <end position="155"/>
    </location>
</feature>
<dbReference type="Gene3D" id="3.40.250.10">
    <property type="entry name" value="Rhodanese-like domain"/>
    <property type="match status" value="2"/>
</dbReference>